<keyword evidence="2" id="KW-1185">Reference proteome</keyword>
<dbReference type="Proteomes" id="UP001599542">
    <property type="component" value="Unassembled WGS sequence"/>
</dbReference>
<gene>
    <name evidence="1" type="ORF">ACFW6T_09330</name>
</gene>
<evidence type="ECO:0000313" key="1">
    <source>
        <dbReference type="EMBL" id="MFE1352176.1"/>
    </source>
</evidence>
<sequence>MTPDWLRQRGGDCDRLAEQWTAQRSPGLAACDALGSAAQGWEFRGSLDQLADRWEALSTLVERRTSEVGDKFRETAGNWDHHEHGIRDFFHRLFN</sequence>
<evidence type="ECO:0000313" key="2">
    <source>
        <dbReference type="Proteomes" id="UP001599542"/>
    </source>
</evidence>
<comment type="caution">
    <text evidence="1">The sequence shown here is derived from an EMBL/GenBank/DDBJ whole genome shotgun (WGS) entry which is preliminary data.</text>
</comment>
<reference evidence="1 2" key="1">
    <citation type="submission" date="2024-09" db="EMBL/GenBank/DDBJ databases">
        <title>The Natural Products Discovery Center: Release of the First 8490 Sequenced Strains for Exploring Actinobacteria Biosynthetic Diversity.</title>
        <authorList>
            <person name="Kalkreuter E."/>
            <person name="Kautsar S.A."/>
            <person name="Yang D."/>
            <person name="Bader C.D."/>
            <person name="Teijaro C.N."/>
            <person name="Fluegel L."/>
            <person name="Davis C.M."/>
            <person name="Simpson J.R."/>
            <person name="Lauterbach L."/>
            <person name="Steele A.D."/>
            <person name="Gui C."/>
            <person name="Meng S."/>
            <person name="Li G."/>
            <person name="Viehrig K."/>
            <person name="Ye F."/>
            <person name="Su P."/>
            <person name="Kiefer A.F."/>
            <person name="Nichols A."/>
            <person name="Cepeda A.J."/>
            <person name="Yan W."/>
            <person name="Fan B."/>
            <person name="Jiang Y."/>
            <person name="Adhikari A."/>
            <person name="Zheng C.-J."/>
            <person name="Schuster L."/>
            <person name="Cowan T.M."/>
            <person name="Smanski M.J."/>
            <person name="Chevrette M.G."/>
            <person name="De Carvalho L.P.S."/>
            <person name="Shen B."/>
        </authorList>
    </citation>
    <scope>NUCLEOTIDE SEQUENCE [LARGE SCALE GENOMIC DNA]</scope>
    <source>
        <strain evidence="1 2">NPDC058753</strain>
    </source>
</reference>
<organism evidence="1 2">
    <name type="scientific">Kitasatospora phosalacinea</name>
    <dbReference type="NCBI Taxonomy" id="2065"/>
    <lineage>
        <taxon>Bacteria</taxon>
        <taxon>Bacillati</taxon>
        <taxon>Actinomycetota</taxon>
        <taxon>Actinomycetes</taxon>
        <taxon>Kitasatosporales</taxon>
        <taxon>Streptomycetaceae</taxon>
        <taxon>Kitasatospora</taxon>
    </lineage>
</organism>
<accession>A0ABW6GHH6</accession>
<proteinExistence type="predicted"/>
<dbReference type="RefSeq" id="WP_380563741.1">
    <property type="nucleotide sequence ID" value="NZ_JBHYPX010000013.1"/>
</dbReference>
<dbReference type="EMBL" id="JBHYPX010000013">
    <property type="protein sequence ID" value="MFE1352176.1"/>
    <property type="molecule type" value="Genomic_DNA"/>
</dbReference>
<name>A0ABW6GHH6_9ACTN</name>
<protein>
    <submittedName>
        <fullName evidence="1">Uncharacterized protein</fullName>
    </submittedName>
</protein>